<dbReference type="PANTHER" id="PTHR32552:SF68">
    <property type="entry name" value="FERRICHROME OUTER MEMBRANE TRANSPORTER_PHAGE RECEPTOR"/>
    <property type="match status" value="1"/>
</dbReference>
<dbReference type="InterPro" id="IPR039426">
    <property type="entry name" value="TonB-dep_rcpt-like"/>
</dbReference>
<evidence type="ECO:0000256" key="8">
    <source>
        <dbReference type="ARBA" id="ARBA00023004"/>
    </source>
</evidence>
<comment type="similarity">
    <text evidence="2 14 15">Belongs to the TonB-dependent receptor family.</text>
</comment>
<keyword evidence="13 14" id="KW-0998">Cell outer membrane</keyword>
<keyword evidence="7 17" id="KW-0732">Signal</keyword>
<proteinExistence type="inferred from homology"/>
<evidence type="ECO:0000256" key="9">
    <source>
        <dbReference type="ARBA" id="ARBA00023065"/>
    </source>
</evidence>
<dbReference type="RefSeq" id="WP_395808708.1">
    <property type="nucleotide sequence ID" value="NZ_CP043494.1"/>
</dbReference>
<protein>
    <submittedName>
        <fullName evidence="20">TonB-dependent siderophore receptor</fullName>
    </submittedName>
</protein>
<dbReference type="PANTHER" id="PTHR32552">
    <property type="entry name" value="FERRICHROME IRON RECEPTOR-RELATED"/>
    <property type="match status" value="1"/>
</dbReference>
<keyword evidence="8" id="KW-0408">Iron</keyword>
<evidence type="ECO:0000256" key="16">
    <source>
        <dbReference type="SAM" id="MobiDB-lite"/>
    </source>
</evidence>
<evidence type="ECO:0000313" key="20">
    <source>
        <dbReference type="EMBL" id="WNG50064.1"/>
    </source>
</evidence>
<keyword evidence="5" id="KW-0410">Iron transport</keyword>
<dbReference type="Pfam" id="PF00593">
    <property type="entry name" value="TonB_dep_Rec_b-barrel"/>
    <property type="match status" value="1"/>
</dbReference>
<dbReference type="EMBL" id="CP043494">
    <property type="protein sequence ID" value="WNG50064.1"/>
    <property type="molecule type" value="Genomic_DNA"/>
</dbReference>
<dbReference type="InterPro" id="IPR010105">
    <property type="entry name" value="TonB_sidphr_rcpt"/>
</dbReference>
<feature type="compositionally biased region" description="Polar residues" evidence="16">
    <location>
        <begin position="67"/>
        <end position="77"/>
    </location>
</feature>
<keyword evidence="4 14" id="KW-1134">Transmembrane beta strand</keyword>
<organism evidence="20 21">
    <name type="scientific">Archangium minus</name>
    <dbReference type="NCBI Taxonomy" id="83450"/>
    <lineage>
        <taxon>Bacteria</taxon>
        <taxon>Pseudomonadati</taxon>
        <taxon>Myxococcota</taxon>
        <taxon>Myxococcia</taxon>
        <taxon>Myxococcales</taxon>
        <taxon>Cystobacterineae</taxon>
        <taxon>Archangiaceae</taxon>
        <taxon>Archangium</taxon>
    </lineage>
</organism>
<evidence type="ECO:0000259" key="19">
    <source>
        <dbReference type="Pfam" id="PF07715"/>
    </source>
</evidence>
<evidence type="ECO:0000259" key="18">
    <source>
        <dbReference type="Pfam" id="PF00593"/>
    </source>
</evidence>
<dbReference type="Gene3D" id="2.40.170.20">
    <property type="entry name" value="TonB-dependent receptor, beta-barrel domain"/>
    <property type="match status" value="1"/>
</dbReference>
<evidence type="ECO:0000256" key="6">
    <source>
        <dbReference type="ARBA" id="ARBA00022692"/>
    </source>
</evidence>
<evidence type="ECO:0000313" key="21">
    <source>
        <dbReference type="Proteomes" id="UP001611383"/>
    </source>
</evidence>
<evidence type="ECO:0000256" key="15">
    <source>
        <dbReference type="RuleBase" id="RU003357"/>
    </source>
</evidence>
<dbReference type="Pfam" id="PF07715">
    <property type="entry name" value="Plug"/>
    <property type="match status" value="1"/>
</dbReference>
<dbReference type="InterPro" id="IPR000531">
    <property type="entry name" value="Beta-barrel_TonB"/>
</dbReference>
<reference evidence="20 21" key="1">
    <citation type="submission" date="2019-08" db="EMBL/GenBank/DDBJ databases">
        <title>Archangium and Cystobacter genomes.</title>
        <authorList>
            <person name="Chen I.-C.K."/>
            <person name="Wielgoss S."/>
        </authorList>
    </citation>
    <scope>NUCLEOTIDE SEQUENCE [LARGE SCALE GENOMIC DNA]</scope>
    <source>
        <strain evidence="20 21">Cbm 6</strain>
    </source>
</reference>
<keyword evidence="9" id="KW-0406">Ion transport</keyword>
<keyword evidence="11 14" id="KW-0472">Membrane</keyword>
<dbReference type="InterPro" id="IPR036942">
    <property type="entry name" value="Beta-barrel_TonB_sf"/>
</dbReference>
<evidence type="ECO:0000256" key="2">
    <source>
        <dbReference type="ARBA" id="ARBA00009810"/>
    </source>
</evidence>
<evidence type="ECO:0000256" key="5">
    <source>
        <dbReference type="ARBA" id="ARBA00022496"/>
    </source>
</evidence>
<feature type="signal peptide" evidence="17">
    <location>
        <begin position="1"/>
        <end position="33"/>
    </location>
</feature>
<dbReference type="Gene3D" id="2.170.130.10">
    <property type="entry name" value="TonB-dependent receptor, plug domain"/>
    <property type="match status" value="1"/>
</dbReference>
<dbReference type="InterPro" id="IPR012910">
    <property type="entry name" value="Plug_dom"/>
</dbReference>
<keyword evidence="10 15" id="KW-0798">TonB box</keyword>
<evidence type="ECO:0000256" key="4">
    <source>
        <dbReference type="ARBA" id="ARBA00022452"/>
    </source>
</evidence>
<comment type="subcellular location">
    <subcellularLocation>
        <location evidence="1 14">Cell outer membrane</location>
        <topology evidence="1 14">Multi-pass membrane protein</topology>
    </subcellularLocation>
</comment>
<evidence type="ECO:0000256" key="14">
    <source>
        <dbReference type="PROSITE-ProRule" id="PRU01360"/>
    </source>
</evidence>
<feature type="domain" description="TonB-dependent receptor-like beta-barrel" evidence="18">
    <location>
        <begin position="257"/>
        <end position="688"/>
    </location>
</feature>
<dbReference type="NCBIfam" id="TIGR01783">
    <property type="entry name" value="TonB-siderophor"/>
    <property type="match status" value="1"/>
</dbReference>
<evidence type="ECO:0000256" key="13">
    <source>
        <dbReference type="ARBA" id="ARBA00023237"/>
    </source>
</evidence>
<dbReference type="SUPFAM" id="SSF56935">
    <property type="entry name" value="Porins"/>
    <property type="match status" value="1"/>
</dbReference>
<keyword evidence="12 20" id="KW-0675">Receptor</keyword>
<feature type="domain" description="TonB-dependent receptor plug" evidence="19">
    <location>
        <begin position="78"/>
        <end position="180"/>
    </location>
</feature>
<evidence type="ECO:0000256" key="7">
    <source>
        <dbReference type="ARBA" id="ARBA00022729"/>
    </source>
</evidence>
<evidence type="ECO:0000256" key="1">
    <source>
        <dbReference type="ARBA" id="ARBA00004571"/>
    </source>
</evidence>
<sequence length="719" mass="78879">MSPPISDRRGRRFTLQGTLAGVSLLALATTAVAQEQEQGTPLTLDTVHVESERESATGPVGGYVARQSASGTKTDTSLVETPQAVSVVGQEQMEAQQAQTIVEATRYTPGVRSESFGADSRNDWFLMRGFPSQEAGYYLDGLQLFSSSFSTWRLEPFGLERIEAVRGPSSVLYGGTNPGGLLNLVSKRPPSERLLHVEAGINEYLNGYGGIDLGGPIGQSGQWFYRVTGLARGGNTQVRYIDNNRLFIAPSVTWKPSASTSLTLHGSYLVDRTRGQNFLPFVGTVVDAPYGRIPTDLFTSEPDLDRFKRDQALIGYEFEHRFNDTWTVRQNLRYGHLAINFQNLYGVGYEGSPENARLARGNFVTTPLANLVTVDNQAQVRFDTGPLHHTVLFGLDYKHYALDDEQGYEAGASLNLLNPVYGPATPTESRYTLNAVRQNQLGVYLQDQLRIAERLNLVLSGRQDWVGIRLDNELFPTSSYDGREQAFSGRAGLIYTFDNGLAPYVSYARSFNPVAGTNAAGELFEPERGQQLEAGIKFQPDEMKTSLNLSVFELRRENFLTTDGAFNQLQIGEVRSRGLELEANASLMQGLDLIGSASLYQLEIIEGADFEVGKVPVGVPQLLASLWLDYTFQNGLLKGLGAGVGGRHVGASFADRENALEVPGFTLVDAGVHYEKGPWRAALNASNVLDDTYVSSCSSATACFYGDRRRATFKVGYTW</sequence>
<evidence type="ECO:0000256" key="10">
    <source>
        <dbReference type="ARBA" id="ARBA00023077"/>
    </source>
</evidence>
<keyword evidence="6 14" id="KW-0812">Transmembrane</keyword>
<evidence type="ECO:0000256" key="3">
    <source>
        <dbReference type="ARBA" id="ARBA00022448"/>
    </source>
</evidence>
<evidence type="ECO:0000256" key="12">
    <source>
        <dbReference type="ARBA" id="ARBA00023170"/>
    </source>
</evidence>
<keyword evidence="21" id="KW-1185">Reference proteome</keyword>
<name>A0ABY9X3V9_9BACT</name>
<dbReference type="InterPro" id="IPR037066">
    <property type="entry name" value="Plug_dom_sf"/>
</dbReference>
<gene>
    <name evidence="20" type="ORF">F0U60_42525</name>
</gene>
<evidence type="ECO:0000256" key="11">
    <source>
        <dbReference type="ARBA" id="ARBA00023136"/>
    </source>
</evidence>
<accession>A0ABY9X3V9</accession>
<dbReference type="Proteomes" id="UP001611383">
    <property type="component" value="Chromosome"/>
</dbReference>
<dbReference type="CDD" id="cd01347">
    <property type="entry name" value="ligand_gated_channel"/>
    <property type="match status" value="1"/>
</dbReference>
<evidence type="ECO:0000256" key="17">
    <source>
        <dbReference type="SAM" id="SignalP"/>
    </source>
</evidence>
<keyword evidence="3 14" id="KW-0813">Transport</keyword>
<feature type="chain" id="PRO_5045112352" evidence="17">
    <location>
        <begin position="34"/>
        <end position="719"/>
    </location>
</feature>
<dbReference type="PROSITE" id="PS52016">
    <property type="entry name" value="TONB_DEPENDENT_REC_3"/>
    <property type="match status" value="1"/>
</dbReference>
<feature type="region of interest" description="Disordered" evidence="16">
    <location>
        <begin position="52"/>
        <end position="77"/>
    </location>
</feature>